<dbReference type="InterPro" id="IPR013830">
    <property type="entry name" value="SGNH_hydro"/>
</dbReference>
<accession>A0A5M6DMY1</accession>
<name>A0A5M6DMY1_9BACT</name>
<evidence type="ECO:0000313" key="3">
    <source>
        <dbReference type="Proteomes" id="UP000323426"/>
    </source>
</evidence>
<gene>
    <name evidence="2" type="ORF">F0145_09315</name>
</gene>
<dbReference type="GO" id="GO:0016788">
    <property type="term" value="F:hydrolase activity, acting on ester bonds"/>
    <property type="evidence" value="ECO:0007669"/>
    <property type="project" value="UniProtKB-ARBA"/>
</dbReference>
<reference evidence="2 3" key="1">
    <citation type="submission" date="2019-09" db="EMBL/GenBank/DDBJ databases">
        <title>Genome sequence and assembly of Adhaeribacter sp.</title>
        <authorList>
            <person name="Chhetri G."/>
        </authorList>
    </citation>
    <scope>NUCLEOTIDE SEQUENCE [LARGE SCALE GENOMIC DNA]</scope>
    <source>
        <strain evidence="2 3">DK36</strain>
    </source>
</reference>
<dbReference type="Gene3D" id="3.40.50.1110">
    <property type="entry name" value="SGNH hydrolase"/>
    <property type="match status" value="1"/>
</dbReference>
<dbReference type="RefSeq" id="WP_150088134.1">
    <property type="nucleotide sequence ID" value="NZ_VWSF01000005.1"/>
</dbReference>
<dbReference type="SUPFAM" id="SSF52266">
    <property type="entry name" value="SGNH hydrolase"/>
    <property type="match status" value="1"/>
</dbReference>
<proteinExistence type="predicted"/>
<sequence>MKKLSTTLSFLILWLFTLYYGKVMAQNIAPKASQTNANFDLKSGDRVVFLGNSLFENDLPYNYLEFALTTRWANQNITFRNIAWTGDNVWGEARSYISSPSAYDLLIEQLTKTQPTVVFIAYGAIEAQEGEEGVARFNQGLNKLLDKIAQLGAKAILLSPIPAMDNQATTNGAQRNAMLELYAATIAKTAAERGQQYINIYKPMLELSKKVNLSDNGIHLNETGYYYLATTLEKELGLTPRQELVSINIDKNATEQTNPVKILDAGRQKNTVKFTLEEEYLPLPLPALVEGTADKAQVIKIAGLKKGVYTLTADDTPVITASAAQWKEGVAIRRGASFSQAAQVRDLIFKKNQLFFQQYRPQNRTYILGFRAHEQGRHARGLEDLNIIISYLEGQIALNRHPKAIVYQLTPLK</sequence>
<evidence type="ECO:0000259" key="1">
    <source>
        <dbReference type="Pfam" id="PF13472"/>
    </source>
</evidence>
<dbReference type="InterPro" id="IPR006594">
    <property type="entry name" value="LisH"/>
</dbReference>
<dbReference type="AlphaFoldDB" id="A0A5M6DMY1"/>
<dbReference type="InterPro" id="IPR045136">
    <property type="entry name" value="Iah1-like"/>
</dbReference>
<dbReference type="PANTHER" id="PTHR14209:SF19">
    <property type="entry name" value="ISOAMYL ACETATE-HYDROLYZING ESTERASE 1 HOMOLOG"/>
    <property type="match status" value="1"/>
</dbReference>
<dbReference type="PANTHER" id="PTHR14209">
    <property type="entry name" value="ISOAMYL ACETATE-HYDROLYZING ESTERASE 1"/>
    <property type="match status" value="1"/>
</dbReference>
<keyword evidence="3" id="KW-1185">Reference proteome</keyword>
<protein>
    <submittedName>
        <fullName evidence="2">GDSL family lipase</fullName>
    </submittedName>
</protein>
<evidence type="ECO:0000313" key="2">
    <source>
        <dbReference type="EMBL" id="KAA5547510.1"/>
    </source>
</evidence>
<comment type="caution">
    <text evidence="2">The sequence shown here is derived from an EMBL/GenBank/DDBJ whole genome shotgun (WGS) entry which is preliminary data.</text>
</comment>
<dbReference type="EMBL" id="VWSF01000005">
    <property type="protein sequence ID" value="KAA5547510.1"/>
    <property type="molecule type" value="Genomic_DNA"/>
</dbReference>
<dbReference type="InterPro" id="IPR036514">
    <property type="entry name" value="SGNH_hydro_sf"/>
</dbReference>
<dbReference type="Pfam" id="PF13472">
    <property type="entry name" value="Lipase_GDSL_2"/>
    <property type="match status" value="1"/>
</dbReference>
<feature type="domain" description="SGNH hydrolase-type esterase" evidence="1">
    <location>
        <begin position="49"/>
        <end position="225"/>
    </location>
</feature>
<dbReference type="Proteomes" id="UP000323426">
    <property type="component" value="Unassembled WGS sequence"/>
</dbReference>
<organism evidence="2 3">
    <name type="scientific">Adhaeribacter rhizoryzae</name>
    <dbReference type="NCBI Taxonomy" id="2607907"/>
    <lineage>
        <taxon>Bacteria</taxon>
        <taxon>Pseudomonadati</taxon>
        <taxon>Bacteroidota</taxon>
        <taxon>Cytophagia</taxon>
        <taxon>Cytophagales</taxon>
        <taxon>Hymenobacteraceae</taxon>
        <taxon>Adhaeribacter</taxon>
    </lineage>
</organism>
<dbReference type="PROSITE" id="PS50896">
    <property type="entry name" value="LISH"/>
    <property type="match status" value="1"/>
</dbReference>